<protein>
    <submittedName>
        <fullName evidence="2">KilA-N domain-containing protein</fullName>
    </submittedName>
</protein>
<evidence type="ECO:0000313" key="2">
    <source>
        <dbReference type="EMBL" id="UFX99904.1"/>
    </source>
</evidence>
<dbReference type="InterPro" id="IPR017880">
    <property type="entry name" value="KilA_N"/>
</dbReference>
<feature type="domain" description="KilA-N" evidence="1">
    <location>
        <begin position="17"/>
        <end position="58"/>
    </location>
</feature>
<proteinExistence type="predicted"/>
<organism evidence="2">
    <name type="scientific">Megavirus baoshan</name>
    <dbReference type="NCBI Taxonomy" id="2496520"/>
    <lineage>
        <taxon>Viruses</taxon>
        <taxon>Varidnaviria</taxon>
        <taxon>Bamfordvirae</taxon>
        <taxon>Nucleocytoviricota</taxon>
        <taxon>Megaviricetes</taxon>
        <taxon>Imitervirales</taxon>
        <taxon>Mimiviridae</taxon>
        <taxon>Megamimivirinae</taxon>
        <taxon>Megavirus</taxon>
        <taxon>Megavirus baoshanense</taxon>
    </lineage>
</organism>
<dbReference type="EMBL" id="MH046811">
    <property type="protein sequence ID" value="UFX99904.1"/>
    <property type="molecule type" value="Genomic_DNA"/>
</dbReference>
<name>A0A8K1T2U1_9VIRU</name>
<accession>A0A8K1T2U1</accession>
<gene>
    <name evidence="2" type="ORF">Mb0973</name>
</gene>
<evidence type="ECO:0000259" key="1">
    <source>
        <dbReference type="PROSITE" id="PS51301"/>
    </source>
</evidence>
<reference evidence="2" key="1">
    <citation type="submission" date="2018-03" db="EMBL/GenBank/DDBJ databases">
        <title>Draft genome sequences of Megaviruse, new member of the family Mimiviridae isolated from water in Shanghai, China.</title>
        <authorList>
            <person name="Xia Y."/>
        </authorList>
    </citation>
    <scope>NUCLEOTIDE SEQUENCE</scope>
    <source>
        <strain evidence="2">SH</strain>
    </source>
</reference>
<dbReference type="PROSITE" id="PS51301">
    <property type="entry name" value="KILA_N"/>
    <property type="match status" value="1"/>
</dbReference>
<sequence>MDKNHMNNVVFQDINEQYAYGQYSEFVVIIDKYTGYVNMTKLCTRRKRFLSLVRNRQT</sequence>